<evidence type="ECO:0000256" key="5">
    <source>
        <dbReference type="SAM" id="SignalP"/>
    </source>
</evidence>
<dbReference type="Pfam" id="PF13531">
    <property type="entry name" value="SBP_bac_11"/>
    <property type="match status" value="1"/>
</dbReference>
<evidence type="ECO:0000313" key="6">
    <source>
        <dbReference type="EMBL" id="RDE08409.1"/>
    </source>
</evidence>
<keyword evidence="2 4" id="KW-0479">Metal-binding</keyword>
<keyword evidence="3 5" id="KW-0732">Signal</keyword>
<gene>
    <name evidence="6" type="primary">modA</name>
    <name evidence="6" type="ORF">DVH29_11815</name>
</gene>
<sequence length="246" mass="25509">MRIASSIVLAALGLGFAGAASAQDAQIAVAANFTAAAEELAAAFGAETGHEIGFSFGATGQLYAQITQGAPFDALLAADDERPAMLVEEGLAEGDTLFTYAIGQLALFSIEPDRVTGPESLEGDFTQLAIAEPAAAPYGAAAVETIVALGLTEAVADRLVTGQNISQTYQFIDTGNAELGFVALSQIIEREDGSRWIVDADLYTPIAQDAVLVNADNDVARAFLEFMQGEDGRAIIATYGYGFAGE</sequence>
<dbReference type="Proteomes" id="UP000253759">
    <property type="component" value="Unassembled WGS sequence"/>
</dbReference>
<evidence type="ECO:0000313" key="7">
    <source>
        <dbReference type="Proteomes" id="UP000253759"/>
    </source>
</evidence>
<dbReference type="EMBL" id="QQNH01000017">
    <property type="protein sequence ID" value="RDE08409.1"/>
    <property type="molecule type" value="Genomic_DNA"/>
</dbReference>
<accession>A0A369W2Y6</accession>
<comment type="caution">
    <text evidence="6">The sequence shown here is derived from an EMBL/GenBank/DDBJ whole genome shotgun (WGS) entry which is preliminary data.</text>
</comment>
<feature type="binding site" evidence="4">
    <location>
        <position position="59"/>
    </location>
    <ligand>
        <name>molybdate</name>
        <dbReference type="ChEBI" id="CHEBI:36264"/>
    </ligand>
</feature>
<dbReference type="GO" id="GO:0030973">
    <property type="term" value="F:molybdate ion binding"/>
    <property type="evidence" value="ECO:0007669"/>
    <property type="project" value="TreeGrafter"/>
</dbReference>
<feature type="binding site" evidence="4">
    <location>
        <position position="165"/>
    </location>
    <ligand>
        <name>molybdate</name>
        <dbReference type="ChEBI" id="CHEBI:36264"/>
    </ligand>
</feature>
<proteinExistence type="inferred from homology"/>
<dbReference type="PANTHER" id="PTHR30632:SF14">
    <property type="entry name" value="TUNGSTATE_MOLYBDATE_CHROMATE-BINDING PROTEIN MODA"/>
    <property type="match status" value="1"/>
</dbReference>
<dbReference type="NCBIfam" id="TIGR01256">
    <property type="entry name" value="modA"/>
    <property type="match status" value="1"/>
</dbReference>
<feature type="chain" id="PRO_5016645819" evidence="5">
    <location>
        <begin position="23"/>
        <end position="246"/>
    </location>
</feature>
<evidence type="ECO:0000256" key="4">
    <source>
        <dbReference type="PIRSR" id="PIRSR004846-1"/>
    </source>
</evidence>
<dbReference type="GO" id="GO:0046872">
    <property type="term" value="F:metal ion binding"/>
    <property type="evidence" value="ECO:0007669"/>
    <property type="project" value="UniProtKB-KW"/>
</dbReference>
<evidence type="ECO:0000256" key="2">
    <source>
        <dbReference type="ARBA" id="ARBA00022723"/>
    </source>
</evidence>
<reference evidence="7" key="1">
    <citation type="submission" date="2018-07" db="EMBL/GenBank/DDBJ databases">
        <authorList>
            <person name="Liu B.-T."/>
            <person name="Du Z."/>
        </authorList>
    </citation>
    <scope>NUCLEOTIDE SEQUENCE [LARGE SCALE GENOMIC DNA]</scope>
    <source>
        <strain evidence="7">XYN52</strain>
    </source>
</reference>
<keyword evidence="7" id="KW-1185">Reference proteome</keyword>
<organism evidence="6 7">
    <name type="scientific">Pelagibacterium lacus</name>
    <dbReference type="NCBI Taxonomy" id="2282655"/>
    <lineage>
        <taxon>Bacteria</taxon>
        <taxon>Pseudomonadati</taxon>
        <taxon>Pseudomonadota</taxon>
        <taxon>Alphaproteobacteria</taxon>
        <taxon>Hyphomicrobiales</taxon>
        <taxon>Devosiaceae</taxon>
        <taxon>Pelagibacterium</taxon>
    </lineage>
</organism>
<comment type="similarity">
    <text evidence="1">Belongs to the bacterial solute-binding protein ModA family.</text>
</comment>
<keyword evidence="4" id="KW-0500">Molybdenum</keyword>
<name>A0A369W2Y6_9HYPH</name>
<dbReference type="InterPro" id="IPR005950">
    <property type="entry name" value="ModA"/>
</dbReference>
<dbReference type="OrthoDB" id="9785015at2"/>
<evidence type="ECO:0000256" key="1">
    <source>
        <dbReference type="ARBA" id="ARBA00009175"/>
    </source>
</evidence>
<dbReference type="PANTHER" id="PTHR30632">
    <property type="entry name" value="MOLYBDATE-BINDING PERIPLASMIC PROTEIN"/>
    <property type="match status" value="1"/>
</dbReference>
<dbReference type="Gene3D" id="3.40.190.10">
    <property type="entry name" value="Periplasmic binding protein-like II"/>
    <property type="match status" value="2"/>
</dbReference>
<dbReference type="GO" id="GO:0015689">
    <property type="term" value="P:molybdate ion transport"/>
    <property type="evidence" value="ECO:0007669"/>
    <property type="project" value="InterPro"/>
</dbReference>
<dbReference type="RefSeq" id="WP_114646387.1">
    <property type="nucleotide sequence ID" value="NZ_QQNH01000017.1"/>
</dbReference>
<dbReference type="PIRSF" id="PIRSF004846">
    <property type="entry name" value="ModA"/>
    <property type="match status" value="1"/>
</dbReference>
<dbReference type="AlphaFoldDB" id="A0A369W2Y6"/>
<feature type="signal peptide" evidence="5">
    <location>
        <begin position="1"/>
        <end position="22"/>
    </location>
</feature>
<evidence type="ECO:0000256" key="3">
    <source>
        <dbReference type="ARBA" id="ARBA00022729"/>
    </source>
</evidence>
<dbReference type="SUPFAM" id="SSF53850">
    <property type="entry name" value="Periplasmic binding protein-like II"/>
    <property type="match status" value="1"/>
</dbReference>
<protein>
    <submittedName>
        <fullName evidence="6">Molybdate ABC transporter substrate-binding protein</fullName>
    </submittedName>
</protein>
<dbReference type="InterPro" id="IPR050682">
    <property type="entry name" value="ModA/WtpA"/>
</dbReference>